<evidence type="ECO:0000256" key="7">
    <source>
        <dbReference type="ARBA" id="ARBA00022840"/>
    </source>
</evidence>
<evidence type="ECO:0000313" key="13">
    <source>
        <dbReference type="EMBL" id="KAA0146027.1"/>
    </source>
</evidence>
<evidence type="ECO:0000256" key="10">
    <source>
        <dbReference type="SAM" id="MobiDB-lite"/>
    </source>
</evidence>
<gene>
    <name evidence="13" type="ORF">FNF29_08295</name>
</gene>
<comment type="similarity">
    <text evidence="2">Belongs to the ABC transporter superfamily. ABCA family.</text>
</comment>
<dbReference type="Gene3D" id="3.40.50.300">
    <property type="entry name" value="P-loop containing nucleotide triphosphate hydrolases"/>
    <property type="match status" value="2"/>
</dbReference>
<dbReference type="GO" id="GO:0140359">
    <property type="term" value="F:ABC-type transporter activity"/>
    <property type="evidence" value="ECO:0007669"/>
    <property type="project" value="InterPro"/>
</dbReference>
<feature type="transmembrane region" description="Helical" evidence="11">
    <location>
        <begin position="23"/>
        <end position="46"/>
    </location>
</feature>
<evidence type="ECO:0000256" key="2">
    <source>
        <dbReference type="ARBA" id="ARBA00008869"/>
    </source>
</evidence>
<feature type="region of interest" description="Disordered" evidence="10">
    <location>
        <begin position="1942"/>
        <end position="1984"/>
    </location>
</feature>
<feature type="transmembrane region" description="Helical" evidence="11">
    <location>
        <begin position="509"/>
        <end position="528"/>
    </location>
</feature>
<feature type="transmembrane region" description="Helical" evidence="11">
    <location>
        <begin position="1035"/>
        <end position="1055"/>
    </location>
</feature>
<feature type="domain" description="ABC transporter" evidence="12">
    <location>
        <begin position="1526"/>
        <end position="1758"/>
    </location>
</feature>
<evidence type="ECO:0000256" key="8">
    <source>
        <dbReference type="ARBA" id="ARBA00022989"/>
    </source>
</evidence>
<feature type="transmembrane region" description="Helical" evidence="11">
    <location>
        <begin position="1458"/>
        <end position="1478"/>
    </location>
</feature>
<dbReference type="PROSITE" id="PS00211">
    <property type="entry name" value="ABC_TRANSPORTER_1"/>
    <property type="match status" value="2"/>
</dbReference>
<feature type="transmembrane region" description="Helical" evidence="11">
    <location>
        <begin position="1368"/>
        <end position="1393"/>
    </location>
</feature>
<feature type="transmembrane region" description="Helical" evidence="11">
    <location>
        <begin position="371"/>
        <end position="390"/>
    </location>
</feature>
<keyword evidence="14" id="KW-1185">Reference proteome</keyword>
<evidence type="ECO:0000256" key="1">
    <source>
        <dbReference type="ARBA" id="ARBA00004141"/>
    </source>
</evidence>
<dbReference type="PROSITE" id="PS50893">
    <property type="entry name" value="ABC_TRANSPORTER_2"/>
    <property type="match status" value="2"/>
</dbReference>
<feature type="compositionally biased region" description="Polar residues" evidence="10">
    <location>
        <begin position="1971"/>
        <end position="1984"/>
    </location>
</feature>
<keyword evidence="4 11" id="KW-0812">Transmembrane</keyword>
<keyword evidence="7" id="KW-0067">ATP-binding</keyword>
<dbReference type="SUPFAM" id="SSF52540">
    <property type="entry name" value="P-loop containing nucleoside triphosphate hydrolases"/>
    <property type="match status" value="2"/>
</dbReference>
<proteinExistence type="inferred from homology"/>
<dbReference type="InterPro" id="IPR026082">
    <property type="entry name" value="ABCA"/>
</dbReference>
<dbReference type="GO" id="GO:0016887">
    <property type="term" value="F:ATP hydrolysis activity"/>
    <property type="evidence" value="ECO:0007669"/>
    <property type="project" value="InterPro"/>
</dbReference>
<dbReference type="PANTHER" id="PTHR19229:SF36">
    <property type="entry name" value="ATP-BINDING CASSETTE SUB-FAMILY A MEMBER 2"/>
    <property type="match status" value="1"/>
</dbReference>
<dbReference type="GO" id="GO:0005524">
    <property type="term" value="F:ATP binding"/>
    <property type="evidence" value="ECO:0007669"/>
    <property type="project" value="UniProtKB-KW"/>
</dbReference>
<feature type="transmembrane region" description="Helical" evidence="11">
    <location>
        <begin position="1296"/>
        <end position="1322"/>
    </location>
</feature>
<feature type="transmembrane region" description="Helical" evidence="11">
    <location>
        <begin position="1255"/>
        <end position="1275"/>
    </location>
</feature>
<dbReference type="GO" id="GO:0016020">
    <property type="term" value="C:membrane"/>
    <property type="evidence" value="ECO:0007669"/>
    <property type="project" value="UniProtKB-SubCell"/>
</dbReference>
<dbReference type="InterPro" id="IPR017871">
    <property type="entry name" value="ABC_transporter-like_CS"/>
</dbReference>
<organism evidence="13 14">
    <name type="scientific">Cafeteria roenbergensis</name>
    <name type="common">Marine flagellate</name>
    <dbReference type="NCBI Taxonomy" id="33653"/>
    <lineage>
        <taxon>Eukaryota</taxon>
        <taxon>Sar</taxon>
        <taxon>Stramenopiles</taxon>
        <taxon>Bigyra</taxon>
        <taxon>Opalozoa</taxon>
        <taxon>Bicosoecida</taxon>
        <taxon>Cafeteriaceae</taxon>
        <taxon>Cafeteria</taxon>
    </lineage>
</organism>
<dbReference type="InterPro" id="IPR003593">
    <property type="entry name" value="AAA+_ATPase"/>
</dbReference>
<evidence type="ECO:0000256" key="5">
    <source>
        <dbReference type="ARBA" id="ARBA00022737"/>
    </source>
</evidence>
<dbReference type="FunFam" id="3.40.50.300:FF:000335">
    <property type="entry name" value="ATP binding cassette subfamily A member 5"/>
    <property type="match status" value="1"/>
</dbReference>
<dbReference type="InterPro" id="IPR013525">
    <property type="entry name" value="ABC2_TM"/>
</dbReference>
<accession>A0A5A8C059</accession>
<evidence type="ECO:0000256" key="4">
    <source>
        <dbReference type="ARBA" id="ARBA00022692"/>
    </source>
</evidence>
<feature type="transmembrane region" description="Helical" evidence="11">
    <location>
        <begin position="435"/>
        <end position="454"/>
    </location>
</feature>
<dbReference type="PANTHER" id="PTHR19229">
    <property type="entry name" value="ATP-BINDING CASSETTE TRANSPORTER SUBFAMILY A ABCA"/>
    <property type="match status" value="1"/>
</dbReference>
<feature type="domain" description="ABC transporter" evidence="12">
    <location>
        <begin position="604"/>
        <end position="833"/>
    </location>
</feature>
<dbReference type="CDD" id="cd03263">
    <property type="entry name" value="ABC_subfamily_A"/>
    <property type="match status" value="2"/>
</dbReference>
<keyword evidence="9 11" id="KW-0472">Membrane</keyword>
<dbReference type="SMART" id="SM00382">
    <property type="entry name" value="AAA"/>
    <property type="match status" value="2"/>
</dbReference>
<feature type="transmembrane region" description="Helical" evidence="11">
    <location>
        <begin position="1399"/>
        <end position="1417"/>
    </location>
</feature>
<protein>
    <recommendedName>
        <fullName evidence="12">ABC transporter domain-containing protein</fullName>
    </recommendedName>
</protein>
<comment type="caution">
    <text evidence="13">The sequence shown here is derived from an EMBL/GenBank/DDBJ whole genome shotgun (WGS) entry which is preliminary data.</text>
</comment>
<evidence type="ECO:0000313" key="14">
    <source>
        <dbReference type="Proteomes" id="UP000323011"/>
    </source>
</evidence>
<feature type="transmembrane region" description="Helical" evidence="11">
    <location>
        <begin position="410"/>
        <end position="430"/>
    </location>
</feature>
<dbReference type="Pfam" id="PF12698">
    <property type="entry name" value="ABC2_membrane_3"/>
    <property type="match status" value="2"/>
</dbReference>
<evidence type="ECO:0000256" key="6">
    <source>
        <dbReference type="ARBA" id="ARBA00022741"/>
    </source>
</evidence>
<feature type="transmembrane region" description="Helical" evidence="11">
    <location>
        <begin position="330"/>
        <end position="351"/>
    </location>
</feature>
<comment type="subcellular location">
    <subcellularLocation>
        <location evidence="1">Membrane</location>
        <topology evidence="1">Multi-pass membrane protein</topology>
    </subcellularLocation>
</comment>
<dbReference type="Proteomes" id="UP000323011">
    <property type="component" value="Unassembled WGS sequence"/>
</dbReference>
<keyword evidence="3" id="KW-0813">Transport</keyword>
<sequence>MTFLRHFNALLCKNLRLKRRSKCVTFLEICLPPLLVLAMVQVYGVFQPTIVSTNQFVEQAVHVVPFSPLPYRLQQMNWRLGVAAETNDAATIAARDRFVDWLDAYHPALNGSSSGFLSAGMKSVFVPEPSEVTLKFDSNTDLDTYVLNDDYGITEAVPRLAACIVFRSAGPAWDYSIRMNFSSTPTTFDAVDVLARDARLSTLRDYALFRPTDVSPKDSGFLPSFSTLQLEVDRFILNSSAPAFTALDVDAESFAVNKLAPMAAVMPQIAAEIKAITAAAQTNPPGAAASLSSFLSWMGSERFAPNSLSFVAFPILGFETNGFFAVVQNIFPFFFILTQLFPVAMLLRGIVSEKELRLREALKMMGVDSAALTFSWIVQYILIFCIQAALSTAAGGGTMFKASDFGATFLLFFLFGVSSVAFIVFISVFFTRSKLATIVGILLFRALYFVYSATSADEISFESKLASALASPTAFSLGIKTLSLYEDQGVGVKLGTNSDILLRNWSFDASLIMMSVDTVVYLVLAWYVDEVMPASFREFGVPRPFYFFVTPAYWREVCGFRAVDEGTSLASAGSKRFVPAGDKDEFFETPDTGLLSKGADGRLVAVRGLRREFGDFTAVKDIDLDCFEGQITVILGHNGAGKSTTFNMLSGLIASTSGSAAIYGKSTTTQMHDIRRSLGVCPQHDVLWPTLTVREHLGLFAEVKQLPHDTKDKSIADAIEMVGLTEKTHTPSASLSGGQKRKLSVAIALLGDPKLVILDEPTSGMDPYSRRATWEMLRTAREGRTIILTTHFMDEADLLGDRVAIMSNGKVECCGSPMFLKSKLNAGYEMTIVKRQHSADSELGCDSDAIVAAINRHVPGTEPDTNIGAEMRVKLAFGAARTLPGLFDEFDADMAKPPHEQKFGIATYGVGVTSIESVYLSVATGTFRNHATDAGAIEAGASAAAAGGAAAARASAASGSKASVAPDPAAAPSAVVPKVPTMVDRDPEDGFTRATLDDVRGRARRDHFNCVSRFVTHFRALLCKRISYQARDWKFFCCSVLLPGLIVVFGLALVLQTQLSAWPQLRMSTAQVNRVRSGAGYDSLEFRVPFMAYNATQFPTSSAAFPGDVVKAGVMPNVTAEAIASDASIANSFNFTNETAVPGSRRANTLYQLNRMSTWLLQNRAQHRASRYAAFVFARDTFAPAAEYLAGVPQLYAFVNTSASHGAAIATNLASTAIAKALGRPDVSSITVTSNPLPFTKQQGVVFSQFSSLNAALVIIIALVFVTIAPISFVVRERETSAKHQQQLAGVSILSYWLSSFVWDYVAYLLPMTVIVVTVIAYDIKEFVSDEASSINAFLALMSVYGMSSIAFAYFLGHAFSSHTGAQVAIQLVGVICVILVIGSFVLGLITLSCELNDALRYIFVLLPGFALGNGLLQLSFRRTLPALIAQCDLAHNITVPRPASYDSFDMEVAGVNILYLVGLGVFYFGMAVLIDIVRNNPCMRISCKRASRASEPPADDDDDDVANERRRIQTGSDADLKNDVVILNRLTKTYGDKKAVKGLSFGVKVGQVFGFLGINGAGKTTTLKMLSGDVLPSPGGKATIAGFDILSQQGQVRRLLGYCPQFDALLDLLTVREHLFLYARIKGITEADIPDLVTTKMEEMGLTMYADRVAQALSGGNRRKLSMAIALVSEPPVVFADEPSTGMDPKARREMWKIILRIARSKATSVVLTSHSMEEAEALCSRVAIMVGGRLRCLGSIQHLKNKFGRGWMIEVRQKATTAEQVEAMAERVRKFGVVTRVGGEAADASECIAPDRFVSMFNRLGRPEWIHEIHPKRSGWMVQSAIDSRPGRDVPLELLAPWLAEQEHADDLIDFVTKTAFKPDDVEAPRLIERHGLKFRFRIPPQTMSLGSMFRAMEEGREPHLMADYSIGQTSLEQVFNQFAAQQDEEKGHMAGMIADEGSAAATKPGAAASAANTSATAGRGNVESPLTATAGSSKPRS</sequence>
<dbReference type="InterPro" id="IPR027417">
    <property type="entry name" value="P-loop_NTPase"/>
</dbReference>
<keyword evidence="8 11" id="KW-1133">Transmembrane helix</keyword>
<evidence type="ECO:0000256" key="3">
    <source>
        <dbReference type="ARBA" id="ARBA00022448"/>
    </source>
</evidence>
<evidence type="ECO:0000256" key="11">
    <source>
        <dbReference type="SAM" id="Phobius"/>
    </source>
</evidence>
<feature type="compositionally biased region" description="Low complexity" evidence="10">
    <location>
        <begin position="1944"/>
        <end position="1965"/>
    </location>
</feature>
<evidence type="ECO:0000256" key="9">
    <source>
        <dbReference type="ARBA" id="ARBA00023136"/>
    </source>
</evidence>
<feature type="transmembrane region" description="Helical" evidence="11">
    <location>
        <begin position="1334"/>
        <end position="1356"/>
    </location>
</feature>
<name>A0A5A8C059_CAFRO</name>
<reference evidence="13 14" key="1">
    <citation type="submission" date="2019-07" db="EMBL/GenBank/DDBJ databases">
        <title>Genomes of Cafeteria roenbergensis.</title>
        <authorList>
            <person name="Fischer M.G."/>
            <person name="Hackl T."/>
            <person name="Roman M."/>
        </authorList>
    </citation>
    <scope>NUCLEOTIDE SEQUENCE [LARGE SCALE GENOMIC DNA]</scope>
    <source>
        <strain evidence="13 14">BVI</strain>
    </source>
</reference>
<evidence type="ECO:0000259" key="12">
    <source>
        <dbReference type="PROSITE" id="PS50893"/>
    </source>
</evidence>
<dbReference type="EMBL" id="VLTN01000105">
    <property type="protein sequence ID" value="KAA0146027.1"/>
    <property type="molecule type" value="Genomic_DNA"/>
</dbReference>
<dbReference type="InterPro" id="IPR003439">
    <property type="entry name" value="ABC_transporter-like_ATP-bd"/>
</dbReference>
<dbReference type="GO" id="GO:0005319">
    <property type="term" value="F:lipid transporter activity"/>
    <property type="evidence" value="ECO:0007669"/>
    <property type="project" value="TreeGrafter"/>
</dbReference>
<keyword evidence="5" id="KW-0677">Repeat</keyword>
<dbReference type="Pfam" id="PF00005">
    <property type="entry name" value="ABC_tran"/>
    <property type="match status" value="2"/>
</dbReference>
<dbReference type="OMA" id="AWQDYIS"/>
<keyword evidence="6" id="KW-0547">Nucleotide-binding</keyword>
<dbReference type="FunFam" id="3.40.50.300:FF:000298">
    <property type="entry name" value="ATP-binding cassette sub-family A member 12"/>
    <property type="match status" value="1"/>
</dbReference>